<dbReference type="InterPro" id="IPR034078">
    <property type="entry name" value="NFX1_fam"/>
</dbReference>
<reference evidence="12 13" key="1">
    <citation type="journal article" date="2018" name="Nat. Ecol. Evol.">
        <title>Pezizomycetes genomes reveal the molecular basis of ectomycorrhizal truffle lifestyle.</title>
        <authorList>
            <person name="Murat C."/>
            <person name="Payen T."/>
            <person name="Noel B."/>
            <person name="Kuo A."/>
            <person name="Morin E."/>
            <person name="Chen J."/>
            <person name="Kohler A."/>
            <person name="Krizsan K."/>
            <person name="Balestrini R."/>
            <person name="Da Silva C."/>
            <person name="Montanini B."/>
            <person name="Hainaut M."/>
            <person name="Levati E."/>
            <person name="Barry K.W."/>
            <person name="Belfiori B."/>
            <person name="Cichocki N."/>
            <person name="Clum A."/>
            <person name="Dockter R.B."/>
            <person name="Fauchery L."/>
            <person name="Guy J."/>
            <person name="Iotti M."/>
            <person name="Le Tacon F."/>
            <person name="Lindquist E.A."/>
            <person name="Lipzen A."/>
            <person name="Malagnac F."/>
            <person name="Mello A."/>
            <person name="Molinier V."/>
            <person name="Miyauchi S."/>
            <person name="Poulain J."/>
            <person name="Riccioni C."/>
            <person name="Rubini A."/>
            <person name="Sitrit Y."/>
            <person name="Splivallo R."/>
            <person name="Traeger S."/>
            <person name="Wang M."/>
            <person name="Zifcakova L."/>
            <person name="Wipf D."/>
            <person name="Zambonelli A."/>
            <person name="Paolocci F."/>
            <person name="Nowrousian M."/>
            <person name="Ottonello S."/>
            <person name="Baldrian P."/>
            <person name="Spatafora J.W."/>
            <person name="Henrissat B."/>
            <person name="Nagy L.G."/>
            <person name="Aury J.M."/>
            <person name="Wincker P."/>
            <person name="Grigoriev I.V."/>
            <person name="Bonfante P."/>
            <person name="Martin F.M."/>
        </authorList>
    </citation>
    <scope>NUCLEOTIDE SEQUENCE [LARGE SCALE GENOMIC DNA]</scope>
    <source>
        <strain evidence="12 13">ATCC MYA-4762</strain>
    </source>
</reference>
<feature type="compositionally biased region" description="Acidic residues" evidence="10">
    <location>
        <begin position="976"/>
        <end position="989"/>
    </location>
</feature>
<feature type="region of interest" description="Disordered" evidence="10">
    <location>
        <begin position="940"/>
        <end position="1031"/>
    </location>
</feature>
<accession>A0A3N4M0K3</accession>
<keyword evidence="9" id="KW-0539">Nucleus</keyword>
<dbReference type="GO" id="GO:0000977">
    <property type="term" value="F:RNA polymerase II transcription regulatory region sequence-specific DNA binding"/>
    <property type="evidence" value="ECO:0007669"/>
    <property type="project" value="TreeGrafter"/>
</dbReference>
<dbReference type="SMART" id="SM00393">
    <property type="entry name" value="R3H"/>
    <property type="match status" value="1"/>
</dbReference>
<dbReference type="SUPFAM" id="SSF57850">
    <property type="entry name" value="RING/U-box"/>
    <property type="match status" value="1"/>
</dbReference>
<evidence type="ECO:0000256" key="9">
    <source>
        <dbReference type="ARBA" id="ARBA00023242"/>
    </source>
</evidence>
<evidence type="ECO:0000256" key="3">
    <source>
        <dbReference type="ARBA" id="ARBA00022723"/>
    </source>
</evidence>
<evidence type="ECO:0000256" key="2">
    <source>
        <dbReference type="ARBA" id="ARBA00007269"/>
    </source>
</evidence>
<dbReference type="EMBL" id="ML121531">
    <property type="protein sequence ID" value="RPB27379.1"/>
    <property type="molecule type" value="Genomic_DNA"/>
</dbReference>
<gene>
    <name evidence="12" type="ORF">L211DRAFT_779805</name>
</gene>
<keyword evidence="4" id="KW-0677">Repeat</keyword>
<dbReference type="InParanoid" id="A0A3N4M0K3"/>
<dbReference type="PANTHER" id="PTHR12360">
    <property type="entry name" value="NUCLEAR TRANSCRIPTION FACTOR, X-BOX BINDING 1 NFX1"/>
    <property type="match status" value="1"/>
</dbReference>
<dbReference type="Pfam" id="PF01422">
    <property type="entry name" value="zf-NF-X1"/>
    <property type="match status" value="6"/>
</dbReference>
<organism evidence="12 13">
    <name type="scientific">Terfezia boudieri ATCC MYA-4762</name>
    <dbReference type="NCBI Taxonomy" id="1051890"/>
    <lineage>
        <taxon>Eukaryota</taxon>
        <taxon>Fungi</taxon>
        <taxon>Dikarya</taxon>
        <taxon>Ascomycota</taxon>
        <taxon>Pezizomycotina</taxon>
        <taxon>Pezizomycetes</taxon>
        <taxon>Pezizales</taxon>
        <taxon>Pezizaceae</taxon>
        <taxon>Terfezia</taxon>
    </lineage>
</organism>
<keyword evidence="13" id="KW-1185">Reference proteome</keyword>
<dbReference type="GO" id="GO:0008270">
    <property type="term" value="F:zinc ion binding"/>
    <property type="evidence" value="ECO:0007669"/>
    <property type="project" value="UniProtKB-KW"/>
</dbReference>
<evidence type="ECO:0000256" key="1">
    <source>
        <dbReference type="ARBA" id="ARBA00004123"/>
    </source>
</evidence>
<evidence type="ECO:0000256" key="8">
    <source>
        <dbReference type="ARBA" id="ARBA00023163"/>
    </source>
</evidence>
<feature type="compositionally biased region" description="Basic and acidic residues" evidence="10">
    <location>
        <begin position="953"/>
        <end position="975"/>
    </location>
</feature>
<dbReference type="InterPro" id="IPR036867">
    <property type="entry name" value="R3H_dom_sf"/>
</dbReference>
<dbReference type="Pfam" id="PF01424">
    <property type="entry name" value="R3H"/>
    <property type="match status" value="1"/>
</dbReference>
<evidence type="ECO:0000256" key="4">
    <source>
        <dbReference type="ARBA" id="ARBA00022737"/>
    </source>
</evidence>
<evidence type="ECO:0000313" key="12">
    <source>
        <dbReference type="EMBL" id="RPB27379.1"/>
    </source>
</evidence>
<dbReference type="InterPro" id="IPR001374">
    <property type="entry name" value="R3H_dom"/>
</dbReference>
<dbReference type="InterPro" id="IPR019786">
    <property type="entry name" value="Zinc_finger_PHD-type_CS"/>
</dbReference>
<evidence type="ECO:0000256" key="10">
    <source>
        <dbReference type="SAM" id="MobiDB-lite"/>
    </source>
</evidence>
<keyword evidence="7" id="KW-0805">Transcription regulation</keyword>
<dbReference type="Proteomes" id="UP000267821">
    <property type="component" value="Unassembled WGS sequence"/>
</dbReference>
<dbReference type="PANTHER" id="PTHR12360:SF12">
    <property type="entry name" value="TRANSCRIPTIONAL REPRESSOR NF-X1"/>
    <property type="match status" value="1"/>
</dbReference>
<keyword evidence="6" id="KW-0862">Zinc</keyword>
<dbReference type="OrthoDB" id="6512771at2759"/>
<keyword evidence="8" id="KW-0804">Transcription</keyword>
<evidence type="ECO:0000259" key="11">
    <source>
        <dbReference type="PROSITE" id="PS51061"/>
    </source>
</evidence>
<dbReference type="Gene3D" id="3.30.1370.50">
    <property type="entry name" value="R3H-like domain"/>
    <property type="match status" value="1"/>
</dbReference>
<evidence type="ECO:0000256" key="7">
    <source>
        <dbReference type="ARBA" id="ARBA00023015"/>
    </source>
</evidence>
<proteinExistence type="inferred from homology"/>
<comment type="similarity">
    <text evidence="2">Belongs to the NFX1 family.</text>
</comment>
<dbReference type="InterPro" id="IPR000967">
    <property type="entry name" value="Znf_NFX1"/>
</dbReference>
<feature type="compositionally biased region" description="Polar residues" evidence="10">
    <location>
        <begin position="1005"/>
        <end position="1016"/>
    </location>
</feature>
<dbReference type="CDD" id="cd06008">
    <property type="entry name" value="NF-X1-zinc-finger"/>
    <property type="match status" value="5"/>
</dbReference>
<dbReference type="FunCoup" id="A0A3N4M0K3">
    <property type="interactions" value="1017"/>
</dbReference>
<evidence type="ECO:0000256" key="6">
    <source>
        <dbReference type="ARBA" id="ARBA00022833"/>
    </source>
</evidence>
<dbReference type="GO" id="GO:0005634">
    <property type="term" value="C:nucleus"/>
    <property type="evidence" value="ECO:0007669"/>
    <property type="project" value="UniProtKB-SubCell"/>
</dbReference>
<keyword evidence="5" id="KW-0863">Zinc-finger</keyword>
<dbReference type="GO" id="GO:0000122">
    <property type="term" value="P:negative regulation of transcription by RNA polymerase II"/>
    <property type="evidence" value="ECO:0007669"/>
    <property type="project" value="TreeGrafter"/>
</dbReference>
<dbReference type="SMART" id="SM00438">
    <property type="entry name" value="ZnF_NFX"/>
    <property type="match status" value="9"/>
</dbReference>
<dbReference type="SUPFAM" id="SSF82708">
    <property type="entry name" value="R3H domain"/>
    <property type="match status" value="1"/>
</dbReference>
<comment type="subcellular location">
    <subcellularLocation>
        <location evidence="1">Nucleus</location>
    </subcellularLocation>
</comment>
<sequence length="1031" mass="113568">MDPAPEFQPSRKTQAQSAATVKEAEDLMTRIHKGIASGNYECMICYGGVTRKSQVWDCGRCYAVFHLKCIQKWAKQGLDAPLPPNALENGGDRRRTWRCPGCQNPDSELPSIYECWCGKTQIPEVQRYIAPHSCGQPCGKGRISPRACPHPCNLQCHAGPCPPCTAMGPVQACFCGKESTQRRCLDTNYENGWSCQQICGDYMPCGEHTCPKLCHSGLCGDCEFEEELSCYCGRQSRLVKCCDKGVPLKSIQNVEGDAQQWIGHWSCKTDCERFFDCGKHKCSKPCHVVDLKPAHCPFSPDNITHCPCGRTNLNEILPKPRETCEDLIPACGKPCNKTLKCGHKCQETCHTDDCGVCLQTMEVNCRCGRTLSTSLCHQGNECEPPQCMRTCRIILNCQRHECGEKCCSGESGAMERIAASKKKKQRPLNSAPNRSDEVYEPEHICTRVCGKLLKCGKHPCPMLCHRGPCGTCLEASFEELACNCGRTVIHPPVPCGSRPPQCPHECAREKACGHPRTSHNCHGDENPCPKCPYLTVKRCVCGKKDIKNQPCWREGVTCGTICGKKLSCGSHTCKKVCHKDGECDELCTQPCGKLKTCGHLDTDSCHAPFQCTETVPCQSKLQISCSCGGIKQEVKCNATRSSPGSKGKEIKCNDTCRARRMAIALQIDPERESADKMGYSDETVEMYNEQPKQFAQSIEKTLRTFAEAQQKRLAFQPMKSQLRQFIHLLAIDFGLESESQDPEPYRSVVVMKGPKFTTAPKKTIAEFIRSSAKSTAFSTHAPTPAPTPIIEQLRKPVQQAVNALVLEGIRIGLLMNELEKELDPLLCASQLKFNIHWTADEEVVLEPKSGSFGMDEIELELSNMKAPLRRAVKTKGLANEVELCWVAKGGKIIHKENQRWATVLGPKGSASSSTPAWGGRPGIAIAQNGFGALDPSSASRMVALGGGRSSSESLREKERKEREKEKEKDKKKVEEEVVDDWEAAADEDEARNIQAEGGLLKGEEQAQNETADTDPSTAGGDAVEPLVPTRV</sequence>
<dbReference type="AlphaFoldDB" id="A0A3N4M0K3"/>
<evidence type="ECO:0000256" key="5">
    <source>
        <dbReference type="ARBA" id="ARBA00022771"/>
    </source>
</evidence>
<keyword evidence="3" id="KW-0479">Metal-binding</keyword>
<dbReference type="GO" id="GO:0000981">
    <property type="term" value="F:DNA-binding transcription factor activity, RNA polymerase II-specific"/>
    <property type="evidence" value="ECO:0007669"/>
    <property type="project" value="TreeGrafter"/>
</dbReference>
<dbReference type="PROSITE" id="PS51061">
    <property type="entry name" value="R3H"/>
    <property type="match status" value="1"/>
</dbReference>
<dbReference type="STRING" id="1051890.A0A3N4M0K3"/>
<name>A0A3N4M0K3_9PEZI</name>
<feature type="domain" description="R3H" evidence="11">
    <location>
        <begin position="692"/>
        <end position="754"/>
    </location>
</feature>
<dbReference type="PROSITE" id="PS01359">
    <property type="entry name" value="ZF_PHD_1"/>
    <property type="match status" value="1"/>
</dbReference>
<protein>
    <recommendedName>
        <fullName evidence="11">R3H domain-containing protein</fullName>
    </recommendedName>
</protein>
<evidence type="ECO:0000313" key="13">
    <source>
        <dbReference type="Proteomes" id="UP000267821"/>
    </source>
</evidence>